<keyword evidence="3" id="KW-0238">DNA-binding</keyword>
<dbReference type="KEGG" id="asim:FE240_11770"/>
<organism evidence="7 8">
    <name type="scientific">Aeromonas simiae</name>
    <dbReference type="NCBI Taxonomy" id="218936"/>
    <lineage>
        <taxon>Bacteria</taxon>
        <taxon>Pseudomonadati</taxon>
        <taxon>Pseudomonadota</taxon>
        <taxon>Gammaproteobacteria</taxon>
        <taxon>Aeromonadales</taxon>
        <taxon>Aeromonadaceae</taxon>
        <taxon>Aeromonas</taxon>
    </lineage>
</organism>
<dbReference type="Pfam" id="PF12833">
    <property type="entry name" value="HTH_18"/>
    <property type="match status" value="1"/>
</dbReference>
<dbReference type="Gene3D" id="1.10.10.60">
    <property type="entry name" value="Homeodomain-like"/>
    <property type="match status" value="1"/>
</dbReference>
<dbReference type="InterPro" id="IPR020449">
    <property type="entry name" value="Tscrpt_reg_AraC-type_HTH"/>
</dbReference>
<dbReference type="InterPro" id="IPR037923">
    <property type="entry name" value="HTH-like"/>
</dbReference>
<dbReference type="PANTHER" id="PTHR46796">
    <property type="entry name" value="HTH-TYPE TRANSCRIPTIONAL ACTIVATOR RHAS-RELATED"/>
    <property type="match status" value="1"/>
</dbReference>
<keyword evidence="4" id="KW-0010">Activator</keyword>
<evidence type="ECO:0000256" key="5">
    <source>
        <dbReference type="ARBA" id="ARBA00023163"/>
    </source>
</evidence>
<evidence type="ECO:0000259" key="6">
    <source>
        <dbReference type="PROSITE" id="PS01124"/>
    </source>
</evidence>
<dbReference type="InterPro" id="IPR018062">
    <property type="entry name" value="HTH_AraC-typ_CS"/>
</dbReference>
<evidence type="ECO:0000256" key="3">
    <source>
        <dbReference type="ARBA" id="ARBA00023125"/>
    </source>
</evidence>
<evidence type="ECO:0000313" key="7">
    <source>
        <dbReference type="EMBL" id="QFI56712.1"/>
    </source>
</evidence>
<reference evidence="7 8" key="1">
    <citation type="submission" date="2019-05" db="EMBL/GenBank/DDBJ databases">
        <title>OXA-830, a novel chromosomally encoded expanded-spectrum class D beta-lactamase in Aeromonas simiae.</title>
        <authorList>
            <person name="Zhou W."/>
            <person name="Chen Q."/>
        </authorList>
    </citation>
    <scope>NUCLEOTIDE SEQUENCE [LARGE SCALE GENOMIC DNA]</scope>
    <source>
        <strain evidence="7 8">A6</strain>
    </source>
</reference>
<feature type="domain" description="HTH araC/xylS-type" evidence="6">
    <location>
        <begin position="158"/>
        <end position="256"/>
    </location>
</feature>
<dbReference type="EMBL" id="CP040449">
    <property type="protein sequence ID" value="QFI56712.1"/>
    <property type="molecule type" value="Genomic_DNA"/>
</dbReference>
<dbReference type="GO" id="GO:0003700">
    <property type="term" value="F:DNA-binding transcription factor activity"/>
    <property type="evidence" value="ECO:0007669"/>
    <property type="project" value="InterPro"/>
</dbReference>
<name>A0A5J6X047_9GAMM</name>
<dbReference type="InterPro" id="IPR018060">
    <property type="entry name" value="HTH_AraC"/>
</dbReference>
<dbReference type="InterPro" id="IPR009057">
    <property type="entry name" value="Homeodomain-like_sf"/>
</dbReference>
<dbReference type="InterPro" id="IPR050204">
    <property type="entry name" value="AraC_XylS_family_regulators"/>
</dbReference>
<gene>
    <name evidence="7" type="ORF">FE240_11770</name>
</gene>
<dbReference type="PANTHER" id="PTHR46796:SF13">
    <property type="entry name" value="HTH-TYPE TRANSCRIPTIONAL ACTIVATOR RHAS"/>
    <property type="match status" value="1"/>
</dbReference>
<dbReference type="SUPFAM" id="SSF51215">
    <property type="entry name" value="Regulatory protein AraC"/>
    <property type="match status" value="1"/>
</dbReference>
<keyword evidence="5" id="KW-0804">Transcription</keyword>
<dbReference type="GO" id="GO:0043565">
    <property type="term" value="F:sequence-specific DNA binding"/>
    <property type="evidence" value="ECO:0007669"/>
    <property type="project" value="InterPro"/>
</dbReference>
<evidence type="ECO:0000256" key="2">
    <source>
        <dbReference type="ARBA" id="ARBA00023015"/>
    </source>
</evidence>
<dbReference type="AlphaFoldDB" id="A0A5J6X047"/>
<dbReference type="SMART" id="SM00342">
    <property type="entry name" value="HTH_ARAC"/>
    <property type="match status" value="1"/>
</dbReference>
<keyword evidence="2" id="KW-0805">Transcription regulation</keyword>
<dbReference type="SUPFAM" id="SSF46689">
    <property type="entry name" value="Homeodomain-like"/>
    <property type="match status" value="1"/>
</dbReference>
<dbReference type="PROSITE" id="PS01124">
    <property type="entry name" value="HTH_ARAC_FAMILY_2"/>
    <property type="match status" value="1"/>
</dbReference>
<keyword evidence="1" id="KW-0963">Cytoplasm</keyword>
<accession>A0A5J6X047</accession>
<evidence type="ECO:0000313" key="8">
    <source>
        <dbReference type="Proteomes" id="UP000594034"/>
    </source>
</evidence>
<keyword evidence="8" id="KW-1185">Reference proteome</keyword>
<dbReference type="PRINTS" id="PR00032">
    <property type="entry name" value="HTHARAC"/>
</dbReference>
<protein>
    <submittedName>
        <fullName evidence="7">Helix-turn-helix transcriptional regulator</fullName>
    </submittedName>
</protein>
<evidence type="ECO:0000256" key="4">
    <source>
        <dbReference type="ARBA" id="ARBA00023159"/>
    </source>
</evidence>
<dbReference type="PROSITE" id="PS00041">
    <property type="entry name" value="HTH_ARAC_FAMILY_1"/>
    <property type="match status" value="1"/>
</dbReference>
<sequence length="274" mass="30426">MVGREGVPLLGETGIFLTGLSTLRDHYLIRRNRPDFHILLMSHNEGGLLLLPGQERAIPAGSLVFLPAGCAGGFALARDGWQISWVLLDDVPRWRHLHRVGRQLHPSGEVQPLYHLLELLHGESARSPLLLDLLTLLVALVERALQGEGREASRLKLQALFREIETRLGEPWSVASMAALLPCSPAHLHRLCRQWLGCGPMTQLTRLRMEKAKQWLLYTDWPLSELAARLGYSDDANFANRFRRHSGMAPGAFRQHGRLPVGSSAGFDIAGGTP</sequence>
<proteinExistence type="predicted"/>
<dbReference type="Proteomes" id="UP000594034">
    <property type="component" value="Chromosome"/>
</dbReference>
<evidence type="ECO:0000256" key="1">
    <source>
        <dbReference type="ARBA" id="ARBA00022490"/>
    </source>
</evidence>